<keyword evidence="3" id="KW-1185">Reference proteome</keyword>
<comment type="caution">
    <text evidence="2">The sequence shown here is derived from an EMBL/GenBank/DDBJ whole genome shotgun (WGS) entry which is preliminary data.</text>
</comment>
<name>A0ABV6F834_9MICC</name>
<dbReference type="EMBL" id="JBHLWH010000042">
    <property type="protein sequence ID" value="MFC0249678.1"/>
    <property type="molecule type" value="Genomic_DNA"/>
</dbReference>
<proteinExistence type="predicted"/>
<evidence type="ECO:0000313" key="3">
    <source>
        <dbReference type="Proteomes" id="UP001589766"/>
    </source>
</evidence>
<accession>A0ABV6F834</accession>
<evidence type="ECO:0000256" key="1">
    <source>
        <dbReference type="SAM" id="MobiDB-lite"/>
    </source>
</evidence>
<gene>
    <name evidence="2" type="ORF">ACFFIO_14330</name>
</gene>
<protein>
    <submittedName>
        <fullName evidence="2">Haloacid dehalogenase</fullName>
    </submittedName>
</protein>
<feature type="compositionally biased region" description="Gly residues" evidence="1">
    <location>
        <begin position="105"/>
        <end position="115"/>
    </location>
</feature>
<organism evidence="2 3">
    <name type="scientific">Citricoccus parietis</name>
    <dbReference type="NCBI Taxonomy" id="592307"/>
    <lineage>
        <taxon>Bacteria</taxon>
        <taxon>Bacillati</taxon>
        <taxon>Actinomycetota</taxon>
        <taxon>Actinomycetes</taxon>
        <taxon>Micrococcales</taxon>
        <taxon>Micrococcaceae</taxon>
        <taxon>Citricoccus</taxon>
    </lineage>
</organism>
<dbReference type="Proteomes" id="UP001589766">
    <property type="component" value="Unassembled WGS sequence"/>
</dbReference>
<dbReference type="InterPro" id="IPR036412">
    <property type="entry name" value="HAD-like_sf"/>
</dbReference>
<dbReference type="SUPFAM" id="SSF56784">
    <property type="entry name" value="HAD-like"/>
    <property type="match status" value="1"/>
</dbReference>
<reference evidence="2 3" key="1">
    <citation type="submission" date="2024-09" db="EMBL/GenBank/DDBJ databases">
        <authorList>
            <person name="Sun Q."/>
            <person name="Mori K."/>
        </authorList>
    </citation>
    <scope>NUCLEOTIDE SEQUENCE [LARGE SCALE GENOMIC DNA]</scope>
    <source>
        <strain evidence="2 3">CCM 7609</strain>
    </source>
</reference>
<sequence length="325" mass="34420">MRTVPPIGLLLDVDGPIASPETRRVPDGIVTALVSLAGQGIPVVFNTGRSADFVLQHAATPLLAAGLPGDARFHAVCEKGAVHFSFASLADLAAPASASPLSGESGRGATGGGPDAGLPRATRGHGVPAWMEVDAGMRLPADLESRLVRLVGDYTDTMFYDDTKLAMFSAEMNVGESPERYRAGQRDFEARVADLLAEDRTADAFQLDSTIISSDVEHASSGKDRGAERSWALIAADGELPMRWFTCGDSRTDYAMADWLQARGAPVVHVDVRHEDGIPETPYPVMTSEDLAAEGFGTAEGRHEEAGQAFLEWALKTTGAPNATM</sequence>
<dbReference type="RefSeq" id="WP_378042825.1">
    <property type="nucleotide sequence ID" value="NZ_JBHLWH010000042.1"/>
</dbReference>
<feature type="region of interest" description="Disordered" evidence="1">
    <location>
        <begin position="97"/>
        <end position="124"/>
    </location>
</feature>
<evidence type="ECO:0000313" key="2">
    <source>
        <dbReference type="EMBL" id="MFC0249678.1"/>
    </source>
</evidence>